<keyword evidence="2" id="KW-1185">Reference proteome</keyword>
<comment type="caution">
    <text evidence="1">The sequence shown here is derived from an EMBL/GenBank/DDBJ whole genome shotgun (WGS) entry which is preliminary data.</text>
</comment>
<evidence type="ECO:0000313" key="2">
    <source>
        <dbReference type="Proteomes" id="UP000193642"/>
    </source>
</evidence>
<reference evidence="1 2" key="1">
    <citation type="submission" date="2016-07" db="EMBL/GenBank/DDBJ databases">
        <title>Pervasive Adenine N6-methylation of Active Genes in Fungi.</title>
        <authorList>
            <consortium name="DOE Joint Genome Institute"/>
            <person name="Mondo S.J."/>
            <person name="Dannebaum R.O."/>
            <person name="Kuo R.C."/>
            <person name="Labutti K."/>
            <person name="Haridas S."/>
            <person name="Kuo A."/>
            <person name="Salamov A."/>
            <person name="Ahrendt S.R."/>
            <person name="Lipzen A."/>
            <person name="Sullivan W."/>
            <person name="Andreopoulos W.B."/>
            <person name="Clum A."/>
            <person name="Lindquist E."/>
            <person name="Daum C."/>
            <person name="Ramamoorthy G.K."/>
            <person name="Gryganskyi A."/>
            <person name="Culley D."/>
            <person name="Magnuson J.K."/>
            <person name="James T.Y."/>
            <person name="O'Malley M.A."/>
            <person name="Stajich J.E."/>
            <person name="Spatafora J.W."/>
            <person name="Visel A."/>
            <person name="Grigoriev I.V."/>
        </authorList>
    </citation>
    <scope>NUCLEOTIDE SEQUENCE [LARGE SCALE GENOMIC DNA]</scope>
    <source>
        <strain evidence="1 2">JEL800</strain>
    </source>
</reference>
<accession>A0A1Y2BZS9</accession>
<sequence length="149" mass="16738">MGFLDNHSTLPHGNAVQFNNAETASTAFGCQQNRRAILLGQWIQKYTFEVGLFDILSMIPWVQIFQSSQYAYPLSFIRLLRFHRLAGMMSSNPFLRQIVHNIEGIGGVGAILSRQLMGFYSWNVQFDHWKYFGGNGIEGASVLNGISGC</sequence>
<proteinExistence type="predicted"/>
<gene>
    <name evidence="1" type="ORF">BCR33DRAFT_371406</name>
</gene>
<dbReference type="SUPFAM" id="SSF81324">
    <property type="entry name" value="Voltage-gated potassium channels"/>
    <property type="match status" value="1"/>
</dbReference>
<dbReference type="AlphaFoldDB" id="A0A1Y2BZS9"/>
<name>A0A1Y2BZS9_9FUNG</name>
<evidence type="ECO:0000313" key="1">
    <source>
        <dbReference type="EMBL" id="ORY40174.1"/>
    </source>
</evidence>
<organism evidence="1 2">
    <name type="scientific">Rhizoclosmatium globosum</name>
    <dbReference type="NCBI Taxonomy" id="329046"/>
    <lineage>
        <taxon>Eukaryota</taxon>
        <taxon>Fungi</taxon>
        <taxon>Fungi incertae sedis</taxon>
        <taxon>Chytridiomycota</taxon>
        <taxon>Chytridiomycota incertae sedis</taxon>
        <taxon>Chytridiomycetes</taxon>
        <taxon>Chytridiales</taxon>
        <taxon>Chytriomycetaceae</taxon>
        <taxon>Rhizoclosmatium</taxon>
    </lineage>
</organism>
<dbReference type="Proteomes" id="UP000193642">
    <property type="component" value="Unassembled WGS sequence"/>
</dbReference>
<dbReference type="EMBL" id="MCGO01000036">
    <property type="protein sequence ID" value="ORY40174.1"/>
    <property type="molecule type" value="Genomic_DNA"/>
</dbReference>
<protein>
    <submittedName>
        <fullName evidence="1">Uncharacterized protein</fullName>
    </submittedName>
</protein>